<protein>
    <submittedName>
        <fullName evidence="3">Uncharacterized protein</fullName>
    </submittedName>
</protein>
<gene>
    <name evidence="3" type="ORF">DSM104440_00865</name>
</gene>
<evidence type="ECO:0000256" key="2">
    <source>
        <dbReference type="SAM" id="Phobius"/>
    </source>
</evidence>
<comment type="similarity">
    <text evidence="1">Belongs to the glycosyltransferase 20 family.</text>
</comment>
<dbReference type="AlphaFoldDB" id="A0A6M4H462"/>
<dbReference type="PANTHER" id="PTHR10788:SF106">
    <property type="entry name" value="BCDNA.GH08860"/>
    <property type="match status" value="1"/>
</dbReference>
<proteinExistence type="inferred from homology"/>
<dbReference type="GO" id="GO:0003825">
    <property type="term" value="F:alpha,alpha-trehalose-phosphate synthase (UDP-forming) activity"/>
    <property type="evidence" value="ECO:0007669"/>
    <property type="project" value="TreeGrafter"/>
</dbReference>
<dbReference type="PANTHER" id="PTHR10788">
    <property type="entry name" value="TREHALOSE-6-PHOSPHATE SYNTHASE"/>
    <property type="match status" value="1"/>
</dbReference>
<evidence type="ECO:0000313" key="4">
    <source>
        <dbReference type="Proteomes" id="UP000503096"/>
    </source>
</evidence>
<dbReference type="RefSeq" id="WP_171160860.1">
    <property type="nucleotide sequence ID" value="NZ_CP053073.1"/>
</dbReference>
<keyword evidence="2" id="KW-0812">Transmembrane</keyword>
<organism evidence="3 4">
    <name type="scientific">Usitatibacter palustris</name>
    <dbReference type="NCBI Taxonomy" id="2732487"/>
    <lineage>
        <taxon>Bacteria</taxon>
        <taxon>Pseudomonadati</taxon>
        <taxon>Pseudomonadota</taxon>
        <taxon>Betaproteobacteria</taxon>
        <taxon>Nitrosomonadales</taxon>
        <taxon>Usitatibacteraceae</taxon>
        <taxon>Usitatibacter</taxon>
    </lineage>
</organism>
<keyword evidence="2" id="KW-1133">Transmembrane helix</keyword>
<dbReference type="Pfam" id="PF00982">
    <property type="entry name" value="Glyco_transf_20"/>
    <property type="match status" value="1"/>
</dbReference>
<reference evidence="3 4" key="1">
    <citation type="submission" date="2020-04" db="EMBL/GenBank/DDBJ databases">
        <title>Usitatibacter rugosus gen. nov., sp. nov. and Usitatibacter palustris sp. nov., novel members of Usitatibacteraceae fam. nov. within the order Nitrosomonadales isolated from soil.</title>
        <authorList>
            <person name="Huber K.J."/>
            <person name="Neumann-Schaal M."/>
            <person name="Geppert A."/>
            <person name="Luckner M."/>
            <person name="Wanner G."/>
            <person name="Overmann J."/>
        </authorList>
    </citation>
    <scope>NUCLEOTIDE SEQUENCE [LARGE SCALE GENOMIC DNA]</scope>
    <source>
        <strain evidence="3 4">Swamp67</strain>
    </source>
</reference>
<sequence length="753" mass="84579">MRLSLRFLIPLAIALGLIAYVVAPLVDQLTLRWFVRDVDIRAKLIATAVQEPLVELLGQKGRDEARVLRVEAFFNRILQDERLFAIGFCDNHRALVYRTPTLPQNAVCPPAGVEPEKTGRILVEPSGTLHVAASPLEVDGQRLGELLIVHDMSFIQRRSADTRTYLIYLFAAIGAVVALITVVIAEISWRGWVAGIKALIRGQAMALAPETRARELQPIARDLAALVRDLEAERRTRDESQVSWGPESLRAILHEDLKGEEILIVSNREPYIHVRASGGIQVQRPASGLVTALEPVMRACSGTWIAHGSGNADRDVVDSSDRIQVPPESPAYRLRRVWLSKAEEEGYYYGFANEGLWPLCHIAHTRPVFRATDWEQYRTVNRRFADAVVQESRTSNPIVLVQDYHFALLPRMIREKLPGATIITFWHIPWPNPEAFGLCPWRGELLEGLLGSSILGFHTQFHCNNFLDTVGRYLEARVDRETSSISLGGEATEVHRYPISIEWPPAMLAGLPDVAQCGADLRRELGVPLETKVGIGVDRLDYTKGILERFAAIERLLELEPHWVGHFTFVQVAAPSRSSIEEYQSLDARVRAAAQRINNRFGSPGCPPITLRIEHHDARRVYALYRGADVCFVSSLHDGMNLVAKEYVAARDDERGVLILSQFAGASRELMEALIVNPYDTEQCAAALRLALSMNPAEQRDRMRSMRSLVQEFNVYRWAGRMLLDASRMRHRRRLAGARRGVRVIGLRGSAER</sequence>
<dbReference type="CDD" id="cd03788">
    <property type="entry name" value="GT20_TPS"/>
    <property type="match status" value="1"/>
</dbReference>
<dbReference type="Gene3D" id="3.40.50.2000">
    <property type="entry name" value="Glycogen Phosphorylase B"/>
    <property type="match status" value="2"/>
</dbReference>
<dbReference type="KEGG" id="upl:DSM104440_00865"/>
<dbReference type="InterPro" id="IPR001830">
    <property type="entry name" value="Glyco_trans_20"/>
</dbReference>
<accession>A0A6M4H462</accession>
<evidence type="ECO:0000313" key="3">
    <source>
        <dbReference type="EMBL" id="QJR14072.1"/>
    </source>
</evidence>
<dbReference type="SUPFAM" id="SSF53756">
    <property type="entry name" value="UDP-Glycosyltransferase/glycogen phosphorylase"/>
    <property type="match status" value="1"/>
</dbReference>
<feature type="transmembrane region" description="Helical" evidence="2">
    <location>
        <begin position="6"/>
        <end position="26"/>
    </location>
</feature>
<keyword evidence="2" id="KW-0472">Membrane</keyword>
<dbReference type="GO" id="GO:0005992">
    <property type="term" value="P:trehalose biosynthetic process"/>
    <property type="evidence" value="ECO:0007669"/>
    <property type="project" value="InterPro"/>
</dbReference>
<dbReference type="FunCoup" id="A0A6M4H462">
    <property type="interactions" value="172"/>
</dbReference>
<name>A0A6M4H462_9PROT</name>
<dbReference type="Proteomes" id="UP000503096">
    <property type="component" value="Chromosome"/>
</dbReference>
<feature type="transmembrane region" description="Helical" evidence="2">
    <location>
        <begin position="165"/>
        <end position="189"/>
    </location>
</feature>
<evidence type="ECO:0000256" key="1">
    <source>
        <dbReference type="ARBA" id="ARBA00008799"/>
    </source>
</evidence>
<dbReference type="InParanoid" id="A0A6M4H462"/>
<dbReference type="EMBL" id="CP053073">
    <property type="protein sequence ID" value="QJR14072.1"/>
    <property type="molecule type" value="Genomic_DNA"/>
</dbReference>
<keyword evidence="4" id="KW-1185">Reference proteome</keyword>